<evidence type="ECO:0000259" key="1">
    <source>
        <dbReference type="Pfam" id="PF13946"/>
    </source>
</evidence>
<organism evidence="2 3">
    <name type="scientific">Rubrivivax benzoatilyticus</name>
    <dbReference type="NCBI Taxonomy" id="316997"/>
    <lineage>
        <taxon>Bacteria</taxon>
        <taxon>Pseudomonadati</taxon>
        <taxon>Pseudomonadota</taxon>
        <taxon>Betaproteobacteria</taxon>
        <taxon>Burkholderiales</taxon>
        <taxon>Sphaerotilaceae</taxon>
        <taxon>Rubrivivax</taxon>
    </lineage>
</organism>
<evidence type="ECO:0000313" key="2">
    <source>
        <dbReference type="EMBL" id="NHK97942.1"/>
    </source>
</evidence>
<feature type="domain" description="DUF4214" evidence="1">
    <location>
        <begin position="18"/>
        <end position="68"/>
    </location>
</feature>
<dbReference type="InterPro" id="IPR025282">
    <property type="entry name" value="DUF4214"/>
</dbReference>
<dbReference type="EMBL" id="JAAOCD010000002">
    <property type="protein sequence ID" value="NHK97942.1"/>
    <property type="molecule type" value="Genomic_DNA"/>
</dbReference>
<evidence type="ECO:0000313" key="3">
    <source>
        <dbReference type="Proteomes" id="UP000802098"/>
    </source>
</evidence>
<proteinExistence type="predicted"/>
<sequence>MNTSPTPSIAADELLSLFDEAFVDALYRRLLGREPDPAGRQSHLEQIRLGYPKTALIAHFLDSAEGKRHGARVEGLDARAAPVPGPDPSRLGGWLRRQLQASGMATASELNALENRLGRLLSPADADANQDNAVAQAVATAPDPDELYRRIVVLTQAVTRLEGRLDAFGDQMQRLERLLPGLWAPGTSPSPPRDDPAP</sequence>
<gene>
    <name evidence="2" type="ORF">G7087_06095</name>
</gene>
<dbReference type="Proteomes" id="UP000802098">
    <property type="component" value="Unassembled WGS sequence"/>
</dbReference>
<keyword evidence="3" id="KW-1185">Reference proteome</keyword>
<comment type="caution">
    <text evidence="2">The sequence shown here is derived from an EMBL/GenBank/DDBJ whole genome shotgun (WGS) entry which is preliminary data.</text>
</comment>
<accession>A0ABX0HSC3</accession>
<reference evidence="2 3" key="1">
    <citation type="submission" date="2020-03" db="EMBL/GenBank/DDBJ databases">
        <title>Rubrivivax benzoatilyticus JA2 (sequenced after 10 years sub-culturing).</title>
        <authorList>
            <person name="Gupta D."/>
            <person name="Chintalapati S."/>
            <person name="Chintalapati V.R."/>
        </authorList>
    </citation>
    <scope>NUCLEOTIDE SEQUENCE [LARGE SCALE GENOMIC DNA]</scope>
    <source>
        <strain evidence="2 3">JA2-Mal</strain>
    </source>
</reference>
<name>A0ABX0HSC3_9BURK</name>
<protein>
    <submittedName>
        <fullName evidence="2">DUF4214 domain-containing protein</fullName>
    </submittedName>
</protein>
<dbReference type="Pfam" id="PF13946">
    <property type="entry name" value="DUF4214"/>
    <property type="match status" value="1"/>
</dbReference>
<dbReference type="RefSeq" id="WP_009856523.1">
    <property type="nucleotide sequence ID" value="NZ_JAAOCD010000002.1"/>
</dbReference>